<dbReference type="Gene3D" id="2.40.70.10">
    <property type="entry name" value="Acid Proteases"/>
    <property type="match status" value="1"/>
</dbReference>
<dbReference type="InterPro" id="IPR018170">
    <property type="entry name" value="Aldo/ket_reductase_CS"/>
</dbReference>
<evidence type="ECO:0000259" key="2">
    <source>
        <dbReference type="Pfam" id="PF00248"/>
    </source>
</evidence>
<proteinExistence type="predicted"/>
<dbReference type="InterPro" id="IPR036812">
    <property type="entry name" value="NAD(P)_OxRdtase_dom_sf"/>
</dbReference>
<dbReference type="GO" id="GO:0016491">
    <property type="term" value="F:oxidoreductase activity"/>
    <property type="evidence" value="ECO:0007669"/>
    <property type="project" value="InterPro"/>
</dbReference>
<dbReference type="InterPro" id="IPR021109">
    <property type="entry name" value="Peptidase_aspartic_dom_sf"/>
</dbReference>
<dbReference type="CDD" id="cd00303">
    <property type="entry name" value="retropepsin_like"/>
    <property type="match status" value="1"/>
</dbReference>
<name>A0A6A2WPX8_HIBSY</name>
<dbReference type="InterPro" id="IPR023210">
    <property type="entry name" value="NADP_OxRdtase_dom"/>
</dbReference>
<feature type="region of interest" description="Disordered" evidence="1">
    <location>
        <begin position="38"/>
        <end position="93"/>
    </location>
</feature>
<dbReference type="Pfam" id="PF00248">
    <property type="entry name" value="Aldo_ket_red"/>
    <property type="match status" value="1"/>
</dbReference>
<dbReference type="PROSITE" id="PS00063">
    <property type="entry name" value="ALDOKETO_REDUCTASE_3"/>
    <property type="match status" value="1"/>
</dbReference>
<keyword evidence="4" id="KW-1185">Reference proteome</keyword>
<sequence>MVRFFARLNPKIANTLELYHYIEIDEMVQMAMKIERKMKRRHTSRNIAPTPSKWSPNNIKKPTPPPVKDQVESSKIQQVKSESEKEEEAHTEVNEEITLADPVNQGEALVCFVIIDGGSCTNMTSTIMVEKLGLKTMKHPNPYKLQWLNERGELNVSKQVIAPFLIGKYKDEVMCDVVPMHASYLLLGRPWQYNKRTIHDCFTNQYSFNHKGKKIVLTPLTPKQVQNDQIKMKQSVEAIRKGKATASTEQTDPKTSAYSSKCIFDHMMGADLKLELESNSYGNLTRTGTAQDHFGTKLLIDSSVAFGVYPRLGNNKVANFSIIEEDFTKKLGDLLKVEHLVPAVNQVELHPVWQQPMLDEYCRSKRIHLSGYSPLGSQGGNNRRVKVHENPVLKIVATHLGKSLAQVALRWGLQIGHSVVPKSNVESRIKENLDIFSWSIPEDLFAKFSKIEQASVNFLSSLPLLL</sequence>
<dbReference type="InterPro" id="IPR020471">
    <property type="entry name" value="AKR"/>
</dbReference>
<dbReference type="PRINTS" id="PR00069">
    <property type="entry name" value="ALDKETRDTASE"/>
</dbReference>
<protein>
    <submittedName>
        <fullName evidence="3">Aldo-keto reductase family 4 member C11</fullName>
    </submittedName>
</protein>
<accession>A0A6A2WPX8</accession>
<evidence type="ECO:0000256" key="1">
    <source>
        <dbReference type="SAM" id="MobiDB-lite"/>
    </source>
</evidence>
<organism evidence="3 4">
    <name type="scientific">Hibiscus syriacus</name>
    <name type="common">Rose of Sharon</name>
    <dbReference type="NCBI Taxonomy" id="106335"/>
    <lineage>
        <taxon>Eukaryota</taxon>
        <taxon>Viridiplantae</taxon>
        <taxon>Streptophyta</taxon>
        <taxon>Embryophyta</taxon>
        <taxon>Tracheophyta</taxon>
        <taxon>Spermatophyta</taxon>
        <taxon>Magnoliopsida</taxon>
        <taxon>eudicotyledons</taxon>
        <taxon>Gunneridae</taxon>
        <taxon>Pentapetalae</taxon>
        <taxon>rosids</taxon>
        <taxon>malvids</taxon>
        <taxon>Malvales</taxon>
        <taxon>Malvaceae</taxon>
        <taxon>Malvoideae</taxon>
        <taxon>Hibiscus</taxon>
    </lineage>
</organism>
<evidence type="ECO:0000313" key="4">
    <source>
        <dbReference type="Proteomes" id="UP000436088"/>
    </source>
</evidence>
<comment type="caution">
    <text evidence="3">The sequence shown here is derived from an EMBL/GenBank/DDBJ whole genome shotgun (WGS) entry which is preliminary data.</text>
</comment>
<dbReference type="Proteomes" id="UP000436088">
    <property type="component" value="Unassembled WGS sequence"/>
</dbReference>
<feature type="compositionally biased region" description="Basic and acidic residues" evidence="1">
    <location>
        <begin position="81"/>
        <end position="93"/>
    </location>
</feature>
<reference evidence="3" key="1">
    <citation type="submission" date="2019-09" db="EMBL/GenBank/DDBJ databases">
        <title>Draft genome information of white flower Hibiscus syriacus.</title>
        <authorList>
            <person name="Kim Y.-M."/>
        </authorList>
    </citation>
    <scope>NUCLEOTIDE SEQUENCE [LARGE SCALE GENOMIC DNA]</scope>
    <source>
        <strain evidence="3">YM2019G1</strain>
    </source>
</reference>
<dbReference type="PANTHER" id="PTHR35046">
    <property type="entry name" value="ZINC KNUCKLE (CCHC-TYPE) FAMILY PROTEIN"/>
    <property type="match status" value="1"/>
</dbReference>
<dbReference type="AlphaFoldDB" id="A0A6A2WPX8"/>
<feature type="compositionally biased region" description="Polar residues" evidence="1">
    <location>
        <begin position="45"/>
        <end position="60"/>
    </location>
</feature>
<dbReference type="Gene3D" id="3.20.20.100">
    <property type="entry name" value="NADP-dependent oxidoreductase domain"/>
    <property type="match status" value="1"/>
</dbReference>
<gene>
    <name evidence="3" type="ORF">F3Y22_tig00113145pilonHSYRG00158</name>
</gene>
<dbReference type="PANTHER" id="PTHR35046:SF9">
    <property type="entry name" value="RNA-DIRECTED DNA POLYMERASE"/>
    <property type="match status" value="1"/>
</dbReference>
<dbReference type="SUPFAM" id="SSF51430">
    <property type="entry name" value="NAD(P)-linked oxidoreductase"/>
    <property type="match status" value="1"/>
</dbReference>
<feature type="domain" description="NADP-dependent oxidoreductase" evidence="2">
    <location>
        <begin position="328"/>
        <end position="451"/>
    </location>
</feature>
<evidence type="ECO:0000313" key="3">
    <source>
        <dbReference type="EMBL" id="KAE8662753.1"/>
    </source>
</evidence>
<dbReference type="EMBL" id="VEPZ02001694">
    <property type="protein sequence ID" value="KAE8662753.1"/>
    <property type="molecule type" value="Genomic_DNA"/>
</dbReference>